<dbReference type="EMBL" id="MU157841">
    <property type="protein sequence ID" value="KAF9530310.1"/>
    <property type="molecule type" value="Genomic_DNA"/>
</dbReference>
<comment type="caution">
    <text evidence="1">The sequence shown here is derived from an EMBL/GenBank/DDBJ whole genome shotgun (WGS) entry which is preliminary data.</text>
</comment>
<dbReference type="OrthoDB" id="2986975at2759"/>
<evidence type="ECO:0000313" key="1">
    <source>
        <dbReference type="EMBL" id="KAF9530310.1"/>
    </source>
</evidence>
<evidence type="ECO:0000313" key="2">
    <source>
        <dbReference type="Proteomes" id="UP000807306"/>
    </source>
</evidence>
<dbReference type="AlphaFoldDB" id="A0A9P6EJN4"/>
<proteinExistence type="predicted"/>
<protein>
    <recommendedName>
        <fullName evidence="3">DNA helicase</fullName>
    </recommendedName>
</protein>
<gene>
    <name evidence="1" type="ORF">CPB83DRAFT_851365</name>
</gene>
<evidence type="ECO:0008006" key="3">
    <source>
        <dbReference type="Google" id="ProtNLM"/>
    </source>
</evidence>
<organism evidence="1 2">
    <name type="scientific">Crepidotus variabilis</name>
    <dbReference type="NCBI Taxonomy" id="179855"/>
    <lineage>
        <taxon>Eukaryota</taxon>
        <taxon>Fungi</taxon>
        <taxon>Dikarya</taxon>
        <taxon>Basidiomycota</taxon>
        <taxon>Agaricomycotina</taxon>
        <taxon>Agaricomycetes</taxon>
        <taxon>Agaricomycetidae</taxon>
        <taxon>Agaricales</taxon>
        <taxon>Agaricineae</taxon>
        <taxon>Crepidotaceae</taxon>
        <taxon>Crepidotus</taxon>
    </lineage>
</organism>
<keyword evidence="2" id="KW-1185">Reference proteome</keyword>
<dbReference type="Proteomes" id="UP000807306">
    <property type="component" value="Unassembled WGS sequence"/>
</dbReference>
<accession>A0A9P6EJN4</accession>
<sequence>MDASRSDNSSGFYNGSMERRGSYYIPQYRSQQMKRETLQGYRKSKIYCMDSKRTGKLTDRVEIAIGMKIMVVLNVATEANIANGTRGTITDIILDPRD</sequence>
<reference evidence="1" key="1">
    <citation type="submission" date="2020-11" db="EMBL/GenBank/DDBJ databases">
        <authorList>
            <consortium name="DOE Joint Genome Institute"/>
            <person name="Ahrendt S."/>
            <person name="Riley R."/>
            <person name="Andreopoulos W."/>
            <person name="Labutti K."/>
            <person name="Pangilinan J."/>
            <person name="Ruiz-Duenas F.J."/>
            <person name="Barrasa J.M."/>
            <person name="Sanchez-Garcia M."/>
            <person name="Camarero S."/>
            <person name="Miyauchi S."/>
            <person name="Serrano A."/>
            <person name="Linde D."/>
            <person name="Babiker R."/>
            <person name="Drula E."/>
            <person name="Ayuso-Fernandez I."/>
            <person name="Pacheco R."/>
            <person name="Padilla G."/>
            <person name="Ferreira P."/>
            <person name="Barriuso J."/>
            <person name="Kellner H."/>
            <person name="Castanera R."/>
            <person name="Alfaro M."/>
            <person name="Ramirez L."/>
            <person name="Pisabarro A.G."/>
            <person name="Kuo A."/>
            <person name="Tritt A."/>
            <person name="Lipzen A."/>
            <person name="He G."/>
            <person name="Yan M."/>
            <person name="Ng V."/>
            <person name="Cullen D."/>
            <person name="Martin F."/>
            <person name="Rosso M.-N."/>
            <person name="Henrissat B."/>
            <person name="Hibbett D."/>
            <person name="Martinez A.T."/>
            <person name="Grigoriev I.V."/>
        </authorList>
    </citation>
    <scope>NUCLEOTIDE SEQUENCE</scope>
    <source>
        <strain evidence="1">CBS 506.95</strain>
    </source>
</reference>
<name>A0A9P6EJN4_9AGAR</name>